<organism evidence="1 2">
    <name type="scientific">Stephania cephalantha</name>
    <dbReference type="NCBI Taxonomy" id="152367"/>
    <lineage>
        <taxon>Eukaryota</taxon>
        <taxon>Viridiplantae</taxon>
        <taxon>Streptophyta</taxon>
        <taxon>Embryophyta</taxon>
        <taxon>Tracheophyta</taxon>
        <taxon>Spermatophyta</taxon>
        <taxon>Magnoliopsida</taxon>
        <taxon>Ranunculales</taxon>
        <taxon>Menispermaceae</taxon>
        <taxon>Menispermoideae</taxon>
        <taxon>Cissampelideae</taxon>
        <taxon>Stephania</taxon>
    </lineage>
</organism>
<dbReference type="Proteomes" id="UP001419268">
    <property type="component" value="Unassembled WGS sequence"/>
</dbReference>
<accession>A0AAP0HMU6</accession>
<keyword evidence="2" id="KW-1185">Reference proteome</keyword>
<dbReference type="AlphaFoldDB" id="A0AAP0HMU6"/>
<reference evidence="1 2" key="1">
    <citation type="submission" date="2024-01" db="EMBL/GenBank/DDBJ databases">
        <title>Genome assemblies of Stephania.</title>
        <authorList>
            <person name="Yang L."/>
        </authorList>
    </citation>
    <scope>NUCLEOTIDE SEQUENCE [LARGE SCALE GENOMIC DNA]</scope>
    <source>
        <strain evidence="1">JXDWG</strain>
        <tissue evidence="1">Leaf</tissue>
    </source>
</reference>
<name>A0AAP0HMU6_9MAGN</name>
<gene>
    <name evidence="1" type="ORF">Scep_027762</name>
</gene>
<sequence length="101" mass="11489">METTMRLSKNPRLSQLHQLHNCHSSPLCSFSDIMALLLLRTCPPSLSYIYAQLGYVREYVMRTSTAIDSCIDHQAIQLRRIEGHLLLPRQSRDDCASGSAR</sequence>
<proteinExistence type="predicted"/>
<comment type="caution">
    <text evidence="1">The sequence shown here is derived from an EMBL/GenBank/DDBJ whole genome shotgun (WGS) entry which is preliminary data.</text>
</comment>
<evidence type="ECO:0000313" key="1">
    <source>
        <dbReference type="EMBL" id="KAK9088680.1"/>
    </source>
</evidence>
<evidence type="ECO:0000313" key="2">
    <source>
        <dbReference type="Proteomes" id="UP001419268"/>
    </source>
</evidence>
<dbReference type="EMBL" id="JBBNAG010000012">
    <property type="protein sequence ID" value="KAK9088680.1"/>
    <property type="molecule type" value="Genomic_DNA"/>
</dbReference>
<protein>
    <submittedName>
        <fullName evidence="1">Uncharacterized protein</fullName>
    </submittedName>
</protein>